<dbReference type="EMBL" id="BPQP01000055">
    <property type="protein sequence ID" value="GJD96121.1"/>
    <property type="molecule type" value="Genomic_DNA"/>
</dbReference>
<proteinExistence type="predicted"/>
<name>A0ABQ4RZU7_9HYPH</name>
<sequence>MDVWQLIERDHENIAQLIHDVPNALGGRSVVRNRERLLDDLIDQLETHAVAVRASLYEPLSRTSETRRLVEDLQGEQEAFMRPLAGLARSRRKDADGWLDAFADAAFLVDQHLHRHTHELVPAARKLLSREEVEHATRLFIRGKVNALKSRQQSRVSGMGLSDLIVIGAVGAVVSGLALLAWRSGLFGSRDLPYRRSNLAAETD</sequence>
<evidence type="ECO:0000313" key="4">
    <source>
        <dbReference type="Proteomes" id="UP001055125"/>
    </source>
</evidence>
<dbReference type="InterPro" id="IPR012312">
    <property type="entry name" value="Hemerythrin-like"/>
</dbReference>
<protein>
    <recommendedName>
        <fullName evidence="2">Hemerythrin-like domain-containing protein</fullName>
    </recommendedName>
</protein>
<reference evidence="3" key="2">
    <citation type="submission" date="2021-08" db="EMBL/GenBank/DDBJ databases">
        <authorList>
            <person name="Tani A."/>
            <person name="Ola A."/>
            <person name="Ogura Y."/>
            <person name="Katsura K."/>
            <person name="Hayashi T."/>
        </authorList>
    </citation>
    <scope>NUCLEOTIDE SEQUENCE</scope>
    <source>
        <strain evidence="3">DSM 19015</strain>
    </source>
</reference>
<evidence type="ECO:0000256" key="1">
    <source>
        <dbReference type="SAM" id="Phobius"/>
    </source>
</evidence>
<comment type="caution">
    <text evidence="3">The sequence shown here is derived from an EMBL/GenBank/DDBJ whole genome shotgun (WGS) entry which is preliminary data.</text>
</comment>
<dbReference type="RefSeq" id="WP_238245242.1">
    <property type="nucleotide sequence ID" value="NZ_BPQP01000055.1"/>
</dbReference>
<evidence type="ECO:0000313" key="3">
    <source>
        <dbReference type="EMBL" id="GJD96121.1"/>
    </source>
</evidence>
<evidence type="ECO:0000259" key="2">
    <source>
        <dbReference type="Pfam" id="PF01814"/>
    </source>
</evidence>
<keyword evidence="1" id="KW-0812">Transmembrane</keyword>
<accession>A0ABQ4RZU7</accession>
<feature type="domain" description="Hemerythrin-like" evidence="2">
    <location>
        <begin position="5"/>
        <end position="123"/>
    </location>
</feature>
<keyword evidence="4" id="KW-1185">Reference proteome</keyword>
<organism evidence="3 4">
    <name type="scientific">Methylobacterium iners</name>
    <dbReference type="NCBI Taxonomy" id="418707"/>
    <lineage>
        <taxon>Bacteria</taxon>
        <taxon>Pseudomonadati</taxon>
        <taxon>Pseudomonadota</taxon>
        <taxon>Alphaproteobacteria</taxon>
        <taxon>Hyphomicrobiales</taxon>
        <taxon>Methylobacteriaceae</taxon>
        <taxon>Methylobacterium</taxon>
    </lineage>
</organism>
<dbReference type="Pfam" id="PF01814">
    <property type="entry name" value="Hemerythrin"/>
    <property type="match status" value="1"/>
</dbReference>
<keyword evidence="1" id="KW-0472">Membrane</keyword>
<dbReference type="Proteomes" id="UP001055125">
    <property type="component" value="Unassembled WGS sequence"/>
</dbReference>
<keyword evidence="1" id="KW-1133">Transmembrane helix</keyword>
<feature type="transmembrane region" description="Helical" evidence="1">
    <location>
        <begin position="161"/>
        <end position="182"/>
    </location>
</feature>
<reference evidence="3" key="1">
    <citation type="journal article" date="2021" name="Front. Microbiol.">
        <title>Comprehensive Comparative Genomics and Phenotyping of Methylobacterium Species.</title>
        <authorList>
            <person name="Alessa O."/>
            <person name="Ogura Y."/>
            <person name="Fujitani Y."/>
            <person name="Takami H."/>
            <person name="Hayashi T."/>
            <person name="Sahin N."/>
            <person name="Tani A."/>
        </authorList>
    </citation>
    <scope>NUCLEOTIDE SEQUENCE</scope>
    <source>
        <strain evidence="3">DSM 19015</strain>
    </source>
</reference>
<gene>
    <name evidence="3" type="ORF">OCOJLMKI_3339</name>
</gene>